<accession>A0ABR3FMI0</accession>
<gene>
    <name evidence="1" type="ORF">V5O48_005396</name>
</gene>
<organism evidence="1 2">
    <name type="scientific">Marasmius crinis-equi</name>
    <dbReference type="NCBI Taxonomy" id="585013"/>
    <lineage>
        <taxon>Eukaryota</taxon>
        <taxon>Fungi</taxon>
        <taxon>Dikarya</taxon>
        <taxon>Basidiomycota</taxon>
        <taxon>Agaricomycotina</taxon>
        <taxon>Agaricomycetes</taxon>
        <taxon>Agaricomycetidae</taxon>
        <taxon>Agaricales</taxon>
        <taxon>Marasmiineae</taxon>
        <taxon>Marasmiaceae</taxon>
        <taxon>Marasmius</taxon>
    </lineage>
</organism>
<comment type="caution">
    <text evidence="1">The sequence shown here is derived from an EMBL/GenBank/DDBJ whole genome shotgun (WGS) entry which is preliminary data.</text>
</comment>
<proteinExistence type="predicted"/>
<dbReference type="InterPro" id="IPR036291">
    <property type="entry name" value="NAD(P)-bd_dom_sf"/>
</dbReference>
<dbReference type="Gene3D" id="3.40.50.720">
    <property type="entry name" value="NAD(P)-binding Rossmann-like Domain"/>
    <property type="match status" value="1"/>
</dbReference>
<reference evidence="1 2" key="1">
    <citation type="submission" date="2024-02" db="EMBL/GenBank/DDBJ databases">
        <title>A draft genome for the cacao thread blight pathogen Marasmius crinis-equi.</title>
        <authorList>
            <person name="Cohen S.P."/>
            <person name="Baruah I.K."/>
            <person name="Amoako-Attah I."/>
            <person name="Bukari Y."/>
            <person name="Meinhardt L.W."/>
            <person name="Bailey B.A."/>
        </authorList>
    </citation>
    <scope>NUCLEOTIDE SEQUENCE [LARGE SCALE GENOMIC DNA]</scope>
    <source>
        <strain evidence="1 2">GH-76</strain>
    </source>
</reference>
<sequence length="316" mass="35426">MNTSSTFAMGHGPKSAFLIVGGTGTTGLALVQLLLQKTEHTLLITSRRGQDGIPSELSKTYGDRVKGIQFSWEDRSRYRTLFSDNSTKIEAIFLIPPSTGYTDKSAHILIDIAVARDVQRVVLLSDTVHEKGDHSIGAQVHVHLNGLKQRGTLGVYAVLRSSWFYEREDLLKKNCLSSMTQGGKIGWVDVETIAETAFRALVDDPSDVFEQYIVTGPEALSYDEIASLLTRTLERSIVHHHLTEDQLVAHYKDMGLNDEFIEFYVECDRRVASGREEAVFNLETNSAESLKRVRGTKRLSEFLEENKHVLIPDTNR</sequence>
<name>A0ABR3FMI0_9AGAR</name>
<evidence type="ECO:0000313" key="1">
    <source>
        <dbReference type="EMBL" id="KAL0576603.1"/>
    </source>
</evidence>
<dbReference type="SUPFAM" id="SSF51735">
    <property type="entry name" value="NAD(P)-binding Rossmann-fold domains"/>
    <property type="match status" value="1"/>
</dbReference>
<protein>
    <recommendedName>
        <fullName evidence="3">NmrA-like domain-containing protein</fullName>
    </recommendedName>
</protein>
<dbReference type="InterPro" id="IPR051604">
    <property type="entry name" value="Ergot_Alk_Oxidoreductase"/>
</dbReference>
<dbReference type="Proteomes" id="UP001465976">
    <property type="component" value="Unassembled WGS sequence"/>
</dbReference>
<dbReference type="EMBL" id="JBAHYK010000213">
    <property type="protein sequence ID" value="KAL0576603.1"/>
    <property type="molecule type" value="Genomic_DNA"/>
</dbReference>
<keyword evidence="2" id="KW-1185">Reference proteome</keyword>
<dbReference type="PANTHER" id="PTHR43162:SF1">
    <property type="entry name" value="PRESTALK A DIFFERENTIATION PROTEIN A"/>
    <property type="match status" value="1"/>
</dbReference>
<dbReference type="PANTHER" id="PTHR43162">
    <property type="match status" value="1"/>
</dbReference>
<evidence type="ECO:0008006" key="3">
    <source>
        <dbReference type="Google" id="ProtNLM"/>
    </source>
</evidence>
<evidence type="ECO:0000313" key="2">
    <source>
        <dbReference type="Proteomes" id="UP001465976"/>
    </source>
</evidence>
<dbReference type="Gene3D" id="3.90.25.10">
    <property type="entry name" value="UDP-galactose 4-epimerase, domain 1"/>
    <property type="match status" value="1"/>
</dbReference>